<evidence type="ECO:0000313" key="2">
    <source>
        <dbReference type="Proteomes" id="UP000264310"/>
    </source>
</evidence>
<comment type="caution">
    <text evidence="1">The sequence shown here is derived from an EMBL/GenBank/DDBJ whole genome shotgun (WGS) entry which is preliminary data.</text>
</comment>
<protein>
    <submittedName>
        <fullName evidence="1">Uncharacterized protein</fullName>
    </submittedName>
</protein>
<dbReference type="AlphaFoldDB" id="A0A371X731"/>
<reference evidence="1 2" key="1">
    <citation type="submission" date="2018-08" db="EMBL/GenBank/DDBJ databases">
        <title>Fulvimarina sp. 85, whole genome shotgun sequence.</title>
        <authorList>
            <person name="Tuo L."/>
        </authorList>
    </citation>
    <scope>NUCLEOTIDE SEQUENCE [LARGE SCALE GENOMIC DNA]</scope>
    <source>
        <strain evidence="1 2">85</strain>
    </source>
</reference>
<dbReference type="EMBL" id="QURL01000002">
    <property type="protein sequence ID" value="RFC65017.1"/>
    <property type="molecule type" value="Genomic_DNA"/>
</dbReference>
<proteinExistence type="predicted"/>
<sequence length="878" mass="91644">MATQPIHDMTDVWSSAFTTFTAIGMNVSDAASAADSLLLSLQVGGENRAKISKNGDMVLAGGMALGTDLAIEHGGTGASTTEGARAALGVGRVTAGAGLLADGAVNVDRTIATDWSTLNAAAGTFDDNDELNLRKSGSQWRFRLWQLRDWLDNFFQQRVSSVEGLEVNADGAGDRPAYIDLHAADGSGDYSARLGRGPGANGNLQLAQLGTGTVNVDGGSHFLRNGQVIWDAGNTGPGLASKDGYLVTDWSSLNGASGTFEEGDLLNLRKSGTQWRFSLGQLRDWMAGAFSRLVVKTGTNPDSNSQPAGTWAAIIYNAINAAGRNGLLIKNNWRGVGSTVLEAGSDLVGGDFLSFFKIRGDGLVGIGTQEPQQRLDVNGNIRAGGGAVYFGNARVLSDPVENGWMDITLQGTGVIQVNGGQDLRRDGNRIWHAGNGGPGSGLSADDTDGFHAALGATPSTLAVRDGAGDINVRLVRTEFPADDSTGAHFFLTQNGTGAGADNYARPTSVGVVKARLGINDKVNRGGDEMTGMLSVPGLKITNPYGSTNGLFSGNGDFASYSVFNMKLSGWWGMGMETYDGSINGFYDFRAGRWDTKAAPRVNGVDVWYPGNGGPGSGMDSDFIDGYHARTGNVADTAAVRDVFGDIAVRLLRTEYGDDGSASCGFFLTQNATGLGTDNYARPTPKAKVKQALAIDRVTNKSETELAQSGPIADALAGKAPTAHGHPVVQITDSGETGRALVQAANPQAARSILGLAVPQTYSSSRAEQPVGPAPEPLAFVDFTATGSTMVATGFVQLSAGGAIFGYCKVVFQNLDNGQVFGGGVEMPTIINANDFKTLTSTEMFTGLGIGTRYRVQVFARTNDGFATASSSFIRVLTA</sequence>
<keyword evidence="2" id="KW-1185">Reference proteome</keyword>
<evidence type="ECO:0000313" key="1">
    <source>
        <dbReference type="EMBL" id="RFC65017.1"/>
    </source>
</evidence>
<gene>
    <name evidence="1" type="ORF">DYI37_03890</name>
</gene>
<organism evidence="1 2">
    <name type="scientific">Fulvimarina endophytica</name>
    <dbReference type="NCBI Taxonomy" id="2293836"/>
    <lineage>
        <taxon>Bacteria</taxon>
        <taxon>Pseudomonadati</taxon>
        <taxon>Pseudomonadota</taxon>
        <taxon>Alphaproteobacteria</taxon>
        <taxon>Hyphomicrobiales</taxon>
        <taxon>Aurantimonadaceae</taxon>
        <taxon>Fulvimarina</taxon>
    </lineage>
</organism>
<accession>A0A371X731</accession>
<name>A0A371X731_9HYPH</name>
<dbReference type="Proteomes" id="UP000264310">
    <property type="component" value="Unassembled WGS sequence"/>
</dbReference>